<dbReference type="RefSeq" id="WP_115808919.1">
    <property type="nucleotide sequence ID" value="NZ_QREI01000002.1"/>
</dbReference>
<dbReference type="Proteomes" id="UP000256919">
    <property type="component" value="Unassembled WGS sequence"/>
</dbReference>
<dbReference type="NCBIfam" id="TIGR04131">
    <property type="entry name" value="Bac_Flav_CTERM"/>
    <property type="match status" value="1"/>
</dbReference>
<dbReference type="InterPro" id="IPR026341">
    <property type="entry name" value="T9SS_type_B"/>
</dbReference>
<reference evidence="1 2" key="1">
    <citation type="submission" date="2018-07" db="EMBL/GenBank/DDBJ databases">
        <title>Genomic Encyclopedia of Type Strains, Phase III (KMG-III): the genomes of soil and plant-associated and newly described type strains.</title>
        <authorList>
            <person name="Whitman W."/>
        </authorList>
    </citation>
    <scope>NUCLEOTIDE SEQUENCE [LARGE SCALE GENOMIC DNA]</scope>
    <source>
        <strain evidence="1 2">CECT 7948</strain>
    </source>
</reference>
<evidence type="ECO:0000313" key="1">
    <source>
        <dbReference type="EMBL" id="REE25957.1"/>
    </source>
</evidence>
<sequence>MKKPTFSRIVVIVLFLILGQYISAQNLVPFSPRYDQAIKGDILLIGNSNVGLHVSNPYNGNSTNDGVNAAVYVDIDGDASTFNSSSADLDVPGDDSCYVIVYAGLYWSAVVDGDEPKSDIKFKVPGGSYEDITGTEIYYQNASNNNRSNTYAYYHDVTDKLTALPDPEGTYAVANISTLVGPKPNSEGLSAGWSLFVVYEDPLLPSKYITSFDGFTKITSSINETFPVSGFTTIPTGPVRAKFAFSTIEGDRGYTGDYLRLNGTTISATNNAGTTIRPGNNFFNSSVSDINPLTNTSELFTTRTPNSSNTLGFDAGIINIPNPGNSLIANNATTANISLGSNLDIYYYYFSAFAIEIIAPNIVLTKIVEDDLGNDIGGQLVGLGSSLNYVIGFQNTGNDDATNFSIRDILPVNIIYNHPTDLILPAGVTVQSYNAATRELILDIDNSLVEENDPVYEIRIEVQVVDDCGQLEDACSNIVNNQAYATYQGTINPDFTITDDPSLSSNTGCLISPQATNFLADLNCTFEYDEILCGDSVELTAANGYDSYAWSTSPTGVPVIGNSQSITVTETGTYYSYNTAVAPCQSIVQQFNVQLFGSNTTNPVIPYADEVVTCPNDGKLLPNIFLCGADDIRIIQTNVSDSTSIIWEVLDETSCDAVSNSDCANENTSCTWNAVPSESGFLVDTAGQYRITINYPGGCNVQFYFNVYQNELNPTVNSTDIICETNGSITVNNVPSGYEYSIDGTNFQSSNVFSIDTAGTYTVYVRQIDLTTNPCVFTVPSVQIRDREFTGSTTITQPLCYGDKGSIHLSANDADPQYVFTLSQGATVVNTVGPIIDNNYTFQNLNPGTYTATIESENGCIFTEDITIIEPPILTATIALTSPLNCSDGEITVYPVGGTPPYYYFVNGATDFQSTPQIVVSSTGVYNVVVTDSNNCSTDVTINVDAISGPDFNVNTTDIACAGSDGTGALTINVSNANGSSINYSIDGGVTFVNSNVFTGLSIGDYEVVVEYTSGTDVCESSPQTVSIGSAAAITGTVELAAPYTCLSTGAITVTAVTGGQAPYTYSIDGVTFQNNANFSNLSAGTYTVIVMDVTGCASAMADITINELNPPTDLTFSNSPVACPSNTATISITGTTGGVGILEYQITAPASAVTAYQTSTDFSGLEPGTYTFQVKDENDCVYSESHTIVPTPSPTLSVVLTKDLDCAASPDAVLTGTVTGAAPYTYSVSIDGAAYTDLGTTGTPFTYSAATAGTYQLQITDANGCSAESSVITVTPISLPALSLVVQTQEILCNGDTNGAIDVTIDTSVGTPPFVINVTDSTGNDYGTQTSSLPAGIYTVTVTDAKLCTATETVTIDQPDPIVVDYNAIDITCGAGGVSQGSVIVNSVTGGTPPYNYFVTGTNGYSNSEFNNMGSTSVSFDVVDFGLYQINVVDANGCSILVQDVLVASPPTDLDIDILPSFDCATGGEAEVSIGSTLTSAGPFFFSIYEGAGTVYPAGTWLSEDAPGSESATFTNLIPGVVYTFIVYDASTFCSYYEPATIPIPTNSTLTATAVSSNNITCTGSADGNVSFTVNSSYASPVSITYEIFNTLSLTSTGISGSAALPANGSLNILEFGPLPFGNYFVSIRETSGPNAGCGIVTVPFNITESAFLLELAASVDQNANCEPNSGVISAIASNGTPPYQYQITTTATTPLVTDAAWNSSSTFNNAAGSYYVHVKDAYNCIVTSPVLVIDTDPTPAISASLNNQCTVAEGAYEIDVTLDTVGVPPYSISINGGAFQTQTFPFTLSNLYSGTHTIRINDVNGCGNTVSVDVVAPIAIIPEVTALPTCNDDDGEITMTTIGGSGSYTYSILPNPASISFAGDVFSGVPSGMYTITITDTVTSCTEEVSVSVAEAILPIVTLTPTDITCFGDNSGSFEINIANYTGTYTYEVFDSLGTSLTGIINANTSTNPEIVTGMSAGTFTVEITETDIPLCSATASVTIASPTNGISLNISETSNVTCNDNEGTITAIATGGWGDLEYELTGAATVAYSSNGSFTGLSAGTYTVNVRDASGCIVSETITLETPDPIAATFTPNTTVLSCFGDQDASITITNVTGGQGANYTYTLNTVLPTPSVSGPQTSNIFENLGPGTYFVRITDGFHCEFSSANIVITEPTPVEASLVRTTTQTCLTESTLTLSATGGTGLYSYSENASFAPIIGTFTTSTTFSVPDGTYSYFVRDANGCVTNVSNEITVDPLPDLEVTLEASNLVINCFGDNNGSILASATGGLGNYTYTLQDNLGNTVTAPQTSPGFFTELFAGDYVVLVESGDCDVTSTPISITEPATPIEATLVVNNVSCAGNNNGSVEVTASGGTGVIKYAISPQSNQFFETNTFENLAPGDYDIIVMDESGCYLRFDVTITEPEQVVLSIVPGSFFPEVCSGNLDGEFSIAISGGTLPYSVSLDDYDGVYTTGSAAQTEFDFTNLEGGDHIVFVRDAAGCESEWNITFPESVTILPEIIIESICENNIQGNRVTVIVDASIEDLTQLDYSLNGGPYQSSNTFINVPVGIDHFIDVRHTNGCIQTTEFFDIEMADPVTLTLTEGGLNEYIINAAGGAGDYQFTINDEDYGNENSFFIFESGLYTIRVMDSSGCYASLQIELEFQEICIPNWFTPNGDGEFDTWAPGCTENYPNLTFDIFDRYGRKVATYHVGEVWDGKYKGRELPSGDYWFVVQTNDATHDKEFVGHFTLYR</sequence>
<dbReference type="OrthoDB" id="607469at2"/>
<dbReference type="Pfam" id="PF13585">
    <property type="entry name" value="CHU_C"/>
    <property type="match status" value="1"/>
</dbReference>
<dbReference type="EMBL" id="QREI01000002">
    <property type="protein sequence ID" value="REE25957.1"/>
    <property type="molecule type" value="Genomic_DNA"/>
</dbReference>
<accession>A0A3D9N2K0</accession>
<dbReference type="InterPro" id="IPR047589">
    <property type="entry name" value="DUF11_rpt"/>
</dbReference>
<protein>
    <submittedName>
        <fullName evidence="1">Gliding motility-associated-like protein</fullName>
    </submittedName>
</protein>
<gene>
    <name evidence="1" type="ORF">DFQ09_102549</name>
</gene>
<proteinExistence type="predicted"/>
<dbReference type="NCBIfam" id="TIGR01451">
    <property type="entry name" value="B_ant_repeat"/>
    <property type="match status" value="1"/>
</dbReference>
<evidence type="ECO:0000313" key="2">
    <source>
        <dbReference type="Proteomes" id="UP000256919"/>
    </source>
</evidence>
<organism evidence="1 2">
    <name type="scientific">Winogradskyella pacifica</name>
    <dbReference type="NCBI Taxonomy" id="664642"/>
    <lineage>
        <taxon>Bacteria</taxon>
        <taxon>Pseudomonadati</taxon>
        <taxon>Bacteroidota</taxon>
        <taxon>Flavobacteriia</taxon>
        <taxon>Flavobacteriales</taxon>
        <taxon>Flavobacteriaceae</taxon>
        <taxon>Winogradskyella</taxon>
    </lineage>
</organism>
<keyword evidence="2" id="KW-1185">Reference proteome</keyword>
<dbReference type="Pfam" id="PF13573">
    <property type="entry name" value="SprB"/>
    <property type="match status" value="7"/>
</dbReference>
<name>A0A3D9N2K0_9FLAO</name>
<comment type="caution">
    <text evidence="1">The sequence shown here is derived from an EMBL/GenBank/DDBJ whole genome shotgun (WGS) entry which is preliminary data.</text>
</comment>
<dbReference type="InterPro" id="IPR025667">
    <property type="entry name" value="SprB_repeat"/>
</dbReference>